<name>A0AC34Q0U0_9BILA</name>
<evidence type="ECO:0000313" key="2">
    <source>
        <dbReference type="WBParaSite" id="JU765_v2.g11871.t1"/>
    </source>
</evidence>
<dbReference type="Proteomes" id="UP000887576">
    <property type="component" value="Unplaced"/>
</dbReference>
<evidence type="ECO:0000313" key="1">
    <source>
        <dbReference type="Proteomes" id="UP000887576"/>
    </source>
</evidence>
<dbReference type="WBParaSite" id="JU765_v2.g11871.t1">
    <property type="protein sequence ID" value="JU765_v2.g11871.t1"/>
    <property type="gene ID" value="JU765_v2.g11871"/>
</dbReference>
<protein>
    <submittedName>
        <fullName evidence="2">Uncharacterized protein</fullName>
    </submittedName>
</protein>
<sequence length="307" mass="35972">MWKRILLFAALLINFDQTWRGLEKISQEYEGKLLILIINNIGKASDDDVKRNVDEMYKGRCPPFSKDCQFSLMANHDTIFAGNCQEIAEILENNFPSIQLFVEFPIAIFTTDSFRDVRHDFCAIRFYVEELLKKYYGNDPQPKVCVFLPINGMLIKNIHHFTKLVHVLLVLKCYKKAQINIEELMVLLVHLTKLNLDFLNQMVNDYYSCKKIIQYLIMYLRRMNVDGFLPTREEWDHHICFNDEPGDDDYLIEKKPSIIQCFPSCQGCGKKSGYVITLCEIILCLDLYINKKVYKNDQQLHGLNKAQ</sequence>
<accession>A0AC34Q0U0</accession>
<proteinExistence type="predicted"/>
<reference evidence="2" key="1">
    <citation type="submission" date="2022-11" db="UniProtKB">
        <authorList>
            <consortium name="WormBaseParasite"/>
        </authorList>
    </citation>
    <scope>IDENTIFICATION</scope>
</reference>
<organism evidence="1 2">
    <name type="scientific">Panagrolaimus sp. JU765</name>
    <dbReference type="NCBI Taxonomy" id="591449"/>
    <lineage>
        <taxon>Eukaryota</taxon>
        <taxon>Metazoa</taxon>
        <taxon>Ecdysozoa</taxon>
        <taxon>Nematoda</taxon>
        <taxon>Chromadorea</taxon>
        <taxon>Rhabditida</taxon>
        <taxon>Tylenchina</taxon>
        <taxon>Panagrolaimomorpha</taxon>
        <taxon>Panagrolaimoidea</taxon>
        <taxon>Panagrolaimidae</taxon>
        <taxon>Panagrolaimus</taxon>
    </lineage>
</organism>